<dbReference type="InterPro" id="IPR020103">
    <property type="entry name" value="PsdUridine_synth_cat_dom_sf"/>
</dbReference>
<keyword evidence="4 5" id="KW-0413">Isomerase</keyword>
<dbReference type="GO" id="GO:0031119">
    <property type="term" value="P:tRNA pseudouridine synthesis"/>
    <property type="evidence" value="ECO:0007669"/>
    <property type="project" value="UniProtKB-UniRule"/>
</dbReference>
<accession>A0A1H8AV55</accession>
<reference evidence="8 9" key="1">
    <citation type="submission" date="2016-10" db="EMBL/GenBank/DDBJ databases">
        <authorList>
            <person name="de Groot N.N."/>
        </authorList>
    </citation>
    <scope>NUCLEOTIDE SEQUENCE [LARGE SCALE GENOMIC DNA]</scope>
    <source>
        <strain evidence="8 9">CGMCC 1.5070</strain>
    </source>
</reference>
<evidence type="ECO:0000256" key="2">
    <source>
        <dbReference type="ARBA" id="ARBA00005642"/>
    </source>
</evidence>
<dbReference type="EMBL" id="FOCG01000001">
    <property type="protein sequence ID" value="SEM73688.1"/>
    <property type="molecule type" value="Genomic_DNA"/>
</dbReference>
<dbReference type="STRING" id="474960.SAMN05216180_1519"/>
<dbReference type="Proteomes" id="UP000199158">
    <property type="component" value="Unassembled WGS sequence"/>
</dbReference>
<dbReference type="OrthoDB" id="9802309at2"/>
<organism evidence="8 9">
    <name type="scientific">Hydrogenoanaerobacterium saccharovorans</name>
    <dbReference type="NCBI Taxonomy" id="474960"/>
    <lineage>
        <taxon>Bacteria</taxon>
        <taxon>Bacillati</taxon>
        <taxon>Bacillota</taxon>
        <taxon>Clostridia</taxon>
        <taxon>Eubacteriales</taxon>
        <taxon>Oscillospiraceae</taxon>
        <taxon>Hydrogenoanaerobacterium</taxon>
    </lineage>
</organism>
<comment type="similarity">
    <text evidence="2 5">Belongs to the pseudouridine synthase TruB family. Type 1 subfamily.</text>
</comment>
<dbReference type="PANTHER" id="PTHR13767">
    <property type="entry name" value="TRNA-PSEUDOURIDINE SYNTHASE"/>
    <property type="match status" value="1"/>
</dbReference>
<dbReference type="EC" id="5.4.99.25" evidence="5"/>
<dbReference type="GO" id="GO:0160148">
    <property type="term" value="F:tRNA pseudouridine(55) synthase activity"/>
    <property type="evidence" value="ECO:0007669"/>
    <property type="project" value="UniProtKB-EC"/>
</dbReference>
<dbReference type="InterPro" id="IPR014780">
    <property type="entry name" value="tRNA_psdUridine_synth_TruB"/>
</dbReference>
<dbReference type="InterPro" id="IPR032819">
    <property type="entry name" value="TruB_C"/>
</dbReference>
<evidence type="ECO:0000256" key="1">
    <source>
        <dbReference type="ARBA" id="ARBA00000385"/>
    </source>
</evidence>
<gene>
    <name evidence="5" type="primary">truB</name>
    <name evidence="8" type="ORF">SAMN05216180_1519</name>
</gene>
<dbReference type="Pfam" id="PF01509">
    <property type="entry name" value="TruB_N"/>
    <property type="match status" value="1"/>
</dbReference>
<evidence type="ECO:0000256" key="4">
    <source>
        <dbReference type="ARBA" id="ARBA00023235"/>
    </source>
</evidence>
<proteinExistence type="inferred from homology"/>
<dbReference type="NCBIfam" id="TIGR00431">
    <property type="entry name" value="TruB"/>
    <property type="match status" value="1"/>
</dbReference>
<comment type="function">
    <text evidence="5">Responsible for synthesis of pseudouridine from uracil-55 in the psi GC loop of transfer RNAs.</text>
</comment>
<dbReference type="InterPro" id="IPR002501">
    <property type="entry name" value="PsdUridine_synth_N"/>
</dbReference>
<dbReference type="Gene3D" id="3.30.2350.10">
    <property type="entry name" value="Pseudouridine synthase"/>
    <property type="match status" value="1"/>
</dbReference>
<feature type="domain" description="tRNA pseudouridylate synthase B C-terminal" evidence="7">
    <location>
        <begin position="173"/>
        <end position="231"/>
    </location>
</feature>
<dbReference type="Pfam" id="PF16198">
    <property type="entry name" value="TruB_C_2"/>
    <property type="match status" value="1"/>
</dbReference>
<evidence type="ECO:0000256" key="5">
    <source>
        <dbReference type="HAMAP-Rule" id="MF_01080"/>
    </source>
</evidence>
<evidence type="ECO:0000259" key="6">
    <source>
        <dbReference type="Pfam" id="PF01509"/>
    </source>
</evidence>
<protein>
    <recommendedName>
        <fullName evidence="5">tRNA pseudouridine synthase B</fullName>
        <ecNumber evidence="5">5.4.99.25</ecNumber>
    </recommendedName>
    <alternativeName>
        <fullName evidence="5">tRNA pseudouridine(55) synthase</fullName>
        <shortName evidence="5">Psi55 synthase</shortName>
    </alternativeName>
    <alternativeName>
        <fullName evidence="5">tRNA pseudouridylate synthase</fullName>
    </alternativeName>
    <alternativeName>
        <fullName evidence="5">tRNA-uridine isomerase</fullName>
    </alternativeName>
</protein>
<dbReference type="HAMAP" id="MF_01080">
    <property type="entry name" value="TruB_bact"/>
    <property type="match status" value="1"/>
</dbReference>
<comment type="catalytic activity">
    <reaction evidence="1 5">
        <text>uridine(55) in tRNA = pseudouridine(55) in tRNA</text>
        <dbReference type="Rhea" id="RHEA:42532"/>
        <dbReference type="Rhea" id="RHEA-COMP:10101"/>
        <dbReference type="Rhea" id="RHEA-COMP:10102"/>
        <dbReference type="ChEBI" id="CHEBI:65314"/>
        <dbReference type="ChEBI" id="CHEBI:65315"/>
        <dbReference type="EC" id="5.4.99.25"/>
    </reaction>
</comment>
<dbReference type="GO" id="GO:0003723">
    <property type="term" value="F:RNA binding"/>
    <property type="evidence" value="ECO:0007669"/>
    <property type="project" value="InterPro"/>
</dbReference>
<name>A0A1H8AV55_9FIRM</name>
<sequence>MTGILLIDKPAGFTSFDVIAKMRGITKIRKIGHAGTLDPMATGVLPLFFENATKACDIMPNQDKRYRAQFRLGLTTDTQDITGKILTETKVTAGTADVLAVLEHFRGNIEQLPPMYSAIQVNGQRLYDIAREGKTIEREKRPVTIYELELLESDDTTHTYTIDVSCSKGTYIRTVCNDIGEALGCGATLTQLCRTEAAGFALRDCITLQEAQQKADEGTLTKCLLPIESVFASLPRITLDERRTQLFQNGVRLDLVRNKIPPIAGSFTVYGEKKGFLGIAHNDYDKNELIMEKLFSLL</sequence>
<feature type="active site" description="Nucleophile" evidence="5">
    <location>
        <position position="38"/>
    </location>
</feature>
<evidence type="ECO:0000313" key="8">
    <source>
        <dbReference type="EMBL" id="SEM73688.1"/>
    </source>
</evidence>
<dbReference type="AlphaFoldDB" id="A0A1H8AV55"/>
<feature type="domain" description="Pseudouridine synthase II N-terminal" evidence="6">
    <location>
        <begin position="23"/>
        <end position="172"/>
    </location>
</feature>
<keyword evidence="9" id="KW-1185">Reference proteome</keyword>
<dbReference type="PANTHER" id="PTHR13767:SF2">
    <property type="entry name" value="PSEUDOURIDYLATE SYNTHASE TRUB1"/>
    <property type="match status" value="1"/>
</dbReference>
<dbReference type="FunFam" id="3.30.2350.10:FF:000011">
    <property type="entry name" value="tRNA pseudouridine synthase B"/>
    <property type="match status" value="1"/>
</dbReference>
<dbReference type="SUPFAM" id="SSF55120">
    <property type="entry name" value="Pseudouridine synthase"/>
    <property type="match status" value="1"/>
</dbReference>
<evidence type="ECO:0000313" key="9">
    <source>
        <dbReference type="Proteomes" id="UP000199158"/>
    </source>
</evidence>
<dbReference type="GO" id="GO:1990481">
    <property type="term" value="P:mRNA pseudouridine synthesis"/>
    <property type="evidence" value="ECO:0007669"/>
    <property type="project" value="TreeGrafter"/>
</dbReference>
<keyword evidence="3 5" id="KW-0819">tRNA processing</keyword>
<evidence type="ECO:0000259" key="7">
    <source>
        <dbReference type="Pfam" id="PF16198"/>
    </source>
</evidence>
<dbReference type="RefSeq" id="WP_092753217.1">
    <property type="nucleotide sequence ID" value="NZ_FOCG01000001.1"/>
</dbReference>
<dbReference type="CDD" id="cd02573">
    <property type="entry name" value="PseudoU_synth_EcTruB"/>
    <property type="match status" value="1"/>
</dbReference>
<evidence type="ECO:0000256" key="3">
    <source>
        <dbReference type="ARBA" id="ARBA00022694"/>
    </source>
</evidence>